<organism evidence="2 3">
    <name type="scientific">Plasmopara halstedii</name>
    <name type="common">Downy mildew of sunflower</name>
    <dbReference type="NCBI Taxonomy" id="4781"/>
    <lineage>
        <taxon>Eukaryota</taxon>
        <taxon>Sar</taxon>
        <taxon>Stramenopiles</taxon>
        <taxon>Oomycota</taxon>
        <taxon>Peronosporomycetes</taxon>
        <taxon>Peronosporales</taxon>
        <taxon>Peronosporaceae</taxon>
        <taxon>Plasmopara</taxon>
    </lineage>
</organism>
<accession>A0A0N7L5J1</accession>
<keyword evidence="1" id="KW-0175">Coiled coil</keyword>
<reference evidence="3" key="1">
    <citation type="submission" date="2014-09" db="EMBL/GenBank/DDBJ databases">
        <authorList>
            <person name="Sharma Rahul"/>
            <person name="Thines Marco"/>
        </authorList>
    </citation>
    <scope>NUCLEOTIDE SEQUENCE [LARGE SCALE GENOMIC DNA]</scope>
</reference>
<dbReference type="Proteomes" id="UP000054928">
    <property type="component" value="Unassembled WGS sequence"/>
</dbReference>
<evidence type="ECO:0000256" key="1">
    <source>
        <dbReference type="SAM" id="Coils"/>
    </source>
</evidence>
<dbReference type="RefSeq" id="XP_024577988.1">
    <property type="nucleotide sequence ID" value="XM_024727408.1"/>
</dbReference>
<name>A0A0N7L5J1_PLAHL</name>
<dbReference type="GeneID" id="36407007"/>
<dbReference type="PANTHER" id="PTHR21694:SF18">
    <property type="entry name" value="COILED-COIL DOMAIN-CONTAINING PROTEIN 63"/>
    <property type="match status" value="1"/>
</dbReference>
<sequence>MALALRFAEEGEFRSRACDTLSYDAPDVPPSKVFFRWSRPVREHLGSLANDPVKTKTVIIAMPGASQQFVQHLTANWIPVGTLVTSDQIIHPWKLQPGSSSKASMLLSRTKEEIVDTLVMLLGSDVPVASTWNWLKSLLQHVAPHDIVCLDSQLSTIYSNDGEEEAKLRMLASSCVTKETITKMAIQPLEIPQFVSGIPAALLTHGELRKCRVQVFLSLRNVSCTPIDVIESFQPLLTSIFQDMKSSRSWQRDTLSNVLLFLTCRVFDQMARQEKARPERQFDTRFLPDDGIPEYNALFDNQLGTRRKYLLGNREALALMQQTGVIDHIEAKEKSSHQYIVHITEKKGIGRRKRLPFRSTSNAINGLIQSNSDLSTSAKSTIMSGEDIGHNNIEEQETCGKSVCKTRERKFEMVTTVPSHKRRHDVRTISCTMNRKLESYKHDVTSRNIKGTLEHLLESDAAFLSQIQTMNDQLVEFEKTRMFLMTEIHHLRQKLRGVNAVRENDEAVAHCSSIMQHRIIKAEEEYMKLLTQQQEMKKQVDRIRHEVLTLRKVRQKLQEDSEQIRQLNQMYDEKIQGFQNVRTQLLEECHDLEHRSGNKVEIQEQVLASKVNYVVDVAKLMDAVKARNKGRRRGKGLGSQQSTAALTLSVGKGKKVGIERQKTWMNYTCAFHNLQATLNIADVRTFEEQFLATQEHLLSKFQANLTLGDEITALENEISRLETHNAITCANTREDTKTSEKIEQDLQTRVQKAFLSIKSYNQLRTRRNREHLKLREVILRALDTLQVEIYNTTNVPTSNLLELLQSKMTELVTLVKENYMSSSKWDQTRTFSIVLGPQAPAGSALTAIRRTVQPPSVESAIALTENISFIDVMHGLHRAVSPKQRRERSISLATSHLNKSN</sequence>
<dbReference type="EMBL" id="CCYD01000553">
    <property type="protein sequence ID" value="CEG41619.1"/>
    <property type="molecule type" value="Genomic_DNA"/>
</dbReference>
<keyword evidence="3" id="KW-1185">Reference proteome</keyword>
<dbReference type="InterPro" id="IPR051876">
    <property type="entry name" value="ODA-DC/CCD"/>
</dbReference>
<proteinExistence type="predicted"/>
<protein>
    <submittedName>
        <fullName evidence="2">Uncharacterized protein</fullName>
    </submittedName>
</protein>
<dbReference type="PANTHER" id="PTHR21694">
    <property type="entry name" value="COILED-COIL DOMAIN-CONTAINING PROTEIN 63"/>
    <property type="match status" value="1"/>
</dbReference>
<evidence type="ECO:0000313" key="2">
    <source>
        <dbReference type="EMBL" id="CEG41619.1"/>
    </source>
</evidence>
<dbReference type="OMA" id="ESQTMPW"/>
<dbReference type="OrthoDB" id="17536at2759"/>
<dbReference type="AlphaFoldDB" id="A0A0N7L5J1"/>
<feature type="coiled-coil region" evidence="1">
    <location>
        <begin position="519"/>
        <end position="574"/>
    </location>
</feature>
<evidence type="ECO:0000313" key="3">
    <source>
        <dbReference type="Proteomes" id="UP000054928"/>
    </source>
</evidence>